<keyword evidence="1" id="KW-0810">Translation regulation</keyword>
<dbReference type="GO" id="GO:0003723">
    <property type="term" value="F:RNA binding"/>
    <property type="evidence" value="ECO:0007669"/>
    <property type="project" value="InterPro"/>
</dbReference>
<dbReference type="Pfam" id="PF16174">
    <property type="entry name" value="IHABP4_N"/>
    <property type="match status" value="1"/>
</dbReference>
<name>A0AAN8WI03_HALRR</name>
<feature type="compositionally biased region" description="Basic and acidic residues" evidence="3">
    <location>
        <begin position="88"/>
        <end position="109"/>
    </location>
</feature>
<feature type="region of interest" description="Disordered" evidence="3">
    <location>
        <begin position="27"/>
        <end position="279"/>
    </location>
</feature>
<organism evidence="5 6">
    <name type="scientific">Halocaridina rubra</name>
    <name type="common">Hawaiian red shrimp</name>
    <dbReference type="NCBI Taxonomy" id="373956"/>
    <lineage>
        <taxon>Eukaryota</taxon>
        <taxon>Metazoa</taxon>
        <taxon>Ecdysozoa</taxon>
        <taxon>Arthropoda</taxon>
        <taxon>Crustacea</taxon>
        <taxon>Multicrustacea</taxon>
        <taxon>Malacostraca</taxon>
        <taxon>Eumalacostraca</taxon>
        <taxon>Eucarida</taxon>
        <taxon>Decapoda</taxon>
        <taxon>Pleocyemata</taxon>
        <taxon>Caridea</taxon>
        <taxon>Atyoidea</taxon>
        <taxon>Atyidae</taxon>
        <taxon>Halocaridina</taxon>
    </lineage>
</organism>
<evidence type="ECO:0000313" key="6">
    <source>
        <dbReference type="Proteomes" id="UP001381693"/>
    </source>
</evidence>
<evidence type="ECO:0000256" key="2">
    <source>
        <dbReference type="ARBA" id="ARBA00035118"/>
    </source>
</evidence>
<evidence type="ECO:0000256" key="1">
    <source>
        <dbReference type="ARBA" id="ARBA00022845"/>
    </source>
</evidence>
<feature type="compositionally biased region" description="Basic residues" evidence="3">
    <location>
        <begin position="147"/>
        <end position="159"/>
    </location>
</feature>
<dbReference type="SMART" id="SM01233">
    <property type="entry name" value="HABP4_PAI-RBP1"/>
    <property type="match status" value="1"/>
</dbReference>
<accession>A0AAN8WI03</accession>
<dbReference type="GO" id="GO:0005737">
    <property type="term" value="C:cytoplasm"/>
    <property type="evidence" value="ECO:0007669"/>
    <property type="project" value="TreeGrafter"/>
</dbReference>
<keyword evidence="6" id="KW-1185">Reference proteome</keyword>
<comment type="caution">
    <text evidence="5">The sequence shown here is derived from an EMBL/GenBank/DDBJ whole genome shotgun (WGS) entry which is preliminary data.</text>
</comment>
<dbReference type="PANTHER" id="PTHR12299">
    <property type="entry name" value="HYALURONIC ACID-BINDING PROTEIN 4"/>
    <property type="match status" value="1"/>
</dbReference>
<evidence type="ECO:0000256" key="3">
    <source>
        <dbReference type="SAM" id="MobiDB-lite"/>
    </source>
</evidence>
<feature type="compositionally biased region" description="Basic and acidic residues" evidence="3">
    <location>
        <begin position="28"/>
        <end position="44"/>
    </location>
</feature>
<feature type="compositionally biased region" description="Acidic residues" evidence="3">
    <location>
        <begin position="295"/>
        <end position="308"/>
    </location>
</feature>
<gene>
    <name evidence="5" type="primary">SERBP1</name>
    <name evidence="5" type="ORF">SK128_008600</name>
</gene>
<dbReference type="InterPro" id="IPR006861">
    <property type="entry name" value="HABP4_PAIRBP1-bd"/>
</dbReference>
<dbReference type="InterPro" id="IPR032381">
    <property type="entry name" value="IHABP4_N"/>
</dbReference>
<feature type="domain" description="Hyaluronan/mRNA-binding protein" evidence="4">
    <location>
        <begin position="170"/>
        <end position="277"/>
    </location>
</feature>
<dbReference type="PANTHER" id="PTHR12299:SF17">
    <property type="entry name" value="AT19571P-RELATED"/>
    <property type="match status" value="1"/>
</dbReference>
<feature type="compositionally biased region" description="Gly residues" evidence="3">
    <location>
        <begin position="110"/>
        <end position="126"/>
    </location>
</feature>
<dbReference type="Proteomes" id="UP001381693">
    <property type="component" value="Unassembled WGS sequence"/>
</dbReference>
<reference evidence="5 6" key="1">
    <citation type="submission" date="2023-11" db="EMBL/GenBank/DDBJ databases">
        <title>Halocaridina rubra genome assembly.</title>
        <authorList>
            <person name="Smith C."/>
        </authorList>
    </citation>
    <scope>NUCLEOTIDE SEQUENCE [LARGE SCALE GENOMIC DNA]</scope>
    <source>
        <strain evidence="5">EP-1</strain>
        <tissue evidence="5">Whole</tissue>
    </source>
</reference>
<dbReference type="InterPro" id="IPR039764">
    <property type="entry name" value="HABP4/SERBP1-like"/>
</dbReference>
<feature type="compositionally biased region" description="Basic and acidic residues" evidence="3">
    <location>
        <begin position="58"/>
        <end position="75"/>
    </location>
</feature>
<comment type="similarity">
    <text evidence="2">Belongs to the SERBP1-HABP4 family.</text>
</comment>
<feature type="region of interest" description="Disordered" evidence="3">
    <location>
        <begin position="293"/>
        <end position="398"/>
    </location>
</feature>
<feature type="compositionally biased region" description="Polar residues" evidence="3">
    <location>
        <begin position="208"/>
        <end position="225"/>
    </location>
</feature>
<sequence length="398" mass="43611">MENSYGIGVRNRYELFYDDEADPMDLLKQTEKIKDKSSEKENKAKGTAAKKPQPPEKTTSKKVDNKAKTENKITEKANQPPTQTKGSRSNEGRVKFSDREERNNRRNRNEGGGGGGGGGTGSGTGGEFRDAPPPRFDGEVRGGMGRGRARGMGRGRGRGRGGYGGPDARGKREYDRQSGMATTGVKSIDKRDGSGSFNWGSDKDQIDEQLNSAPAANSDLDTSAENVEKPAEETVATTEEETPKEEETAKEMTLDEWKAMQGSRNKPTFNIRRAGEGENQGKWNKMYILKKKVEEESDEEEEEEEDEEEVHHGRRRVVLDIDFQFSDSPARGRGRGRGRGGPGRGRGMDRGGRGGDRMGGGRGERGDRRGGSGSRGGRGANRQEAPKMDDERDFPSLG</sequence>
<feature type="compositionally biased region" description="Polar residues" evidence="3">
    <location>
        <begin position="76"/>
        <end position="87"/>
    </location>
</feature>
<dbReference type="GO" id="GO:0005634">
    <property type="term" value="C:nucleus"/>
    <property type="evidence" value="ECO:0007669"/>
    <property type="project" value="TreeGrafter"/>
</dbReference>
<feature type="compositionally biased region" description="Basic and acidic residues" evidence="3">
    <location>
        <begin position="346"/>
        <end position="356"/>
    </location>
</feature>
<protein>
    <submittedName>
        <fullName evidence="5">Plasminogen activator inhibitor 1 RNA-binding protein</fullName>
    </submittedName>
</protein>
<proteinExistence type="inferred from homology"/>
<feature type="compositionally biased region" description="Basic and acidic residues" evidence="3">
    <location>
        <begin position="384"/>
        <end position="398"/>
    </location>
</feature>
<evidence type="ECO:0000313" key="5">
    <source>
        <dbReference type="EMBL" id="KAK7066600.1"/>
    </source>
</evidence>
<feature type="compositionally biased region" description="Basic and acidic residues" evidence="3">
    <location>
        <begin position="127"/>
        <end position="140"/>
    </location>
</feature>
<dbReference type="Pfam" id="PF04774">
    <property type="entry name" value="HABP4_PAI-RBP1"/>
    <property type="match status" value="1"/>
</dbReference>
<feature type="compositionally biased region" description="Basic and acidic residues" evidence="3">
    <location>
        <begin position="245"/>
        <end position="258"/>
    </location>
</feature>
<evidence type="ECO:0000259" key="4">
    <source>
        <dbReference type="SMART" id="SM01233"/>
    </source>
</evidence>
<dbReference type="EMBL" id="JAXCGZ010019110">
    <property type="protein sequence ID" value="KAK7066600.1"/>
    <property type="molecule type" value="Genomic_DNA"/>
</dbReference>
<dbReference type="GO" id="GO:0006417">
    <property type="term" value="P:regulation of translation"/>
    <property type="evidence" value="ECO:0007669"/>
    <property type="project" value="UniProtKB-KW"/>
</dbReference>
<dbReference type="AlphaFoldDB" id="A0AAN8WI03"/>